<gene>
    <name evidence="1" type="ORF">GCK32_021842</name>
</gene>
<reference evidence="1 2" key="1">
    <citation type="submission" date="2019-10" db="EMBL/GenBank/DDBJ databases">
        <title>Assembly and Annotation for the nematode Trichostrongylus colubriformis.</title>
        <authorList>
            <person name="Martin J."/>
        </authorList>
    </citation>
    <scope>NUCLEOTIDE SEQUENCE [LARGE SCALE GENOMIC DNA]</scope>
    <source>
        <strain evidence="1">G859</strain>
        <tissue evidence="1">Whole worm</tissue>
    </source>
</reference>
<feature type="non-terminal residue" evidence="1">
    <location>
        <position position="46"/>
    </location>
</feature>
<organism evidence="1 2">
    <name type="scientific">Trichostrongylus colubriformis</name>
    <name type="common">Black scour worm</name>
    <dbReference type="NCBI Taxonomy" id="6319"/>
    <lineage>
        <taxon>Eukaryota</taxon>
        <taxon>Metazoa</taxon>
        <taxon>Ecdysozoa</taxon>
        <taxon>Nematoda</taxon>
        <taxon>Chromadorea</taxon>
        <taxon>Rhabditida</taxon>
        <taxon>Rhabditina</taxon>
        <taxon>Rhabditomorpha</taxon>
        <taxon>Strongyloidea</taxon>
        <taxon>Trichostrongylidae</taxon>
        <taxon>Trichostrongylus</taxon>
    </lineage>
</organism>
<accession>A0AAN8ICY2</accession>
<evidence type="ECO:0000313" key="2">
    <source>
        <dbReference type="Proteomes" id="UP001331761"/>
    </source>
</evidence>
<proteinExistence type="predicted"/>
<name>A0AAN8ICY2_TRICO</name>
<sequence length="46" mass="4710">MGLENIPGVGSVLGMFSNSPSASMGPRKVTIIGSGNWSVEVAFKLS</sequence>
<dbReference type="Proteomes" id="UP001331761">
    <property type="component" value="Unassembled WGS sequence"/>
</dbReference>
<dbReference type="EMBL" id="WIXE01025952">
    <property type="protein sequence ID" value="KAK5964322.1"/>
    <property type="molecule type" value="Genomic_DNA"/>
</dbReference>
<dbReference type="AlphaFoldDB" id="A0AAN8ICY2"/>
<protein>
    <submittedName>
        <fullName evidence="1">Uncharacterized protein</fullName>
    </submittedName>
</protein>
<keyword evidence="2" id="KW-1185">Reference proteome</keyword>
<comment type="caution">
    <text evidence="1">The sequence shown here is derived from an EMBL/GenBank/DDBJ whole genome shotgun (WGS) entry which is preliminary data.</text>
</comment>
<evidence type="ECO:0000313" key="1">
    <source>
        <dbReference type="EMBL" id="KAK5964322.1"/>
    </source>
</evidence>